<feature type="transmembrane region" description="Helical" evidence="6">
    <location>
        <begin position="20"/>
        <end position="43"/>
    </location>
</feature>
<dbReference type="PANTHER" id="PTHR30250:SF26">
    <property type="entry name" value="PSMA PROTEIN"/>
    <property type="match status" value="1"/>
</dbReference>
<feature type="transmembrane region" description="Helical" evidence="6">
    <location>
        <begin position="411"/>
        <end position="430"/>
    </location>
</feature>
<feature type="transmembrane region" description="Helical" evidence="6">
    <location>
        <begin position="100"/>
        <end position="122"/>
    </location>
</feature>
<feature type="transmembrane region" description="Helical" evidence="6">
    <location>
        <begin position="55"/>
        <end position="79"/>
    </location>
</feature>
<feature type="transmembrane region" description="Helical" evidence="6">
    <location>
        <begin position="315"/>
        <end position="335"/>
    </location>
</feature>
<keyword evidence="2" id="KW-1003">Cell membrane</keyword>
<feature type="transmembrane region" description="Helical" evidence="6">
    <location>
        <begin position="134"/>
        <end position="152"/>
    </location>
</feature>
<dbReference type="InterPro" id="IPR050833">
    <property type="entry name" value="Poly_Biosynth_Transport"/>
</dbReference>
<feature type="transmembrane region" description="Helical" evidence="6">
    <location>
        <begin position="190"/>
        <end position="207"/>
    </location>
</feature>
<feature type="transmembrane region" description="Helical" evidence="6">
    <location>
        <begin position="385"/>
        <end position="405"/>
    </location>
</feature>
<accession>A0ABN8U164</accession>
<feature type="transmembrane region" description="Helical" evidence="6">
    <location>
        <begin position="341"/>
        <end position="364"/>
    </location>
</feature>
<keyword evidence="5 6" id="KW-0472">Membrane</keyword>
<protein>
    <submittedName>
        <fullName evidence="7">Sugar translocase</fullName>
    </submittedName>
</protein>
<name>A0ABN8U164_9BACL</name>
<feature type="transmembrane region" description="Helical" evidence="6">
    <location>
        <begin position="442"/>
        <end position="469"/>
    </location>
</feature>
<dbReference type="Proteomes" id="UP001154322">
    <property type="component" value="Unassembled WGS sequence"/>
</dbReference>
<feature type="transmembrane region" description="Helical" evidence="6">
    <location>
        <begin position="275"/>
        <end position="294"/>
    </location>
</feature>
<sequence length="530" mass="60107">MKPGKRAGTGMRIRNSLYNIFFGLLGQAISTIMGFIVRTVFIWTLGVEYLGVSGLFSDVLMLLSLANLGFETAIIYSLYQPLADRDGARIKAFMHLFRKAYLCIGMIVLVLGLSLIPFLDVFIQGETTVSHIEVIYVLFLLHSVSTYFFAYKQALIVADQQQHVISRIHSVYVIAMNTIQIIVLLFTKNYILFLVIQIGMSVLRNKYISRVADRKYEFLNEPVSTPLDKGEKKTFFQNLRSLLMYKVSGVVINGTDNLIIANLFGVIWVGLYSNYYLILTTLTTFLSYFFYSLTASVGNLNATEDKEKKFFFYRVLRLANFWVFGLCAVCLWNLLDPVIVLWLGGSFVLGKETLLAILLNFYTTGMQNASTMFRDTTGMFRRGRYSPLIAAAINIVLSIVLAHFIGMPGVFLGTVISRLLTYFWVDPYLLHKHVFFQPLRPYFTGYGLHAALVLLASCLCGWIAGLLTLPLLWDIAARALLCLSVTNLIFYACFRKSSEFIYLTNIAKANLGKLSFLTKFNPVIRREETR</sequence>
<dbReference type="PANTHER" id="PTHR30250">
    <property type="entry name" value="PST FAMILY PREDICTED COLANIC ACID TRANSPORTER"/>
    <property type="match status" value="1"/>
</dbReference>
<evidence type="ECO:0000256" key="6">
    <source>
        <dbReference type="SAM" id="Phobius"/>
    </source>
</evidence>
<organism evidence="7 8">
    <name type="scientific">Paenibacillus melissococcoides</name>
    <dbReference type="NCBI Taxonomy" id="2912268"/>
    <lineage>
        <taxon>Bacteria</taxon>
        <taxon>Bacillati</taxon>
        <taxon>Bacillota</taxon>
        <taxon>Bacilli</taxon>
        <taxon>Bacillales</taxon>
        <taxon>Paenibacillaceae</taxon>
        <taxon>Paenibacillus</taxon>
    </lineage>
</organism>
<evidence type="ECO:0000256" key="2">
    <source>
        <dbReference type="ARBA" id="ARBA00022475"/>
    </source>
</evidence>
<keyword evidence="4 6" id="KW-1133">Transmembrane helix</keyword>
<evidence type="ECO:0000313" key="8">
    <source>
        <dbReference type="Proteomes" id="UP001154322"/>
    </source>
</evidence>
<evidence type="ECO:0000256" key="1">
    <source>
        <dbReference type="ARBA" id="ARBA00004651"/>
    </source>
</evidence>
<gene>
    <name evidence="7" type="ORF">WJ0W_002037</name>
</gene>
<reference evidence="7" key="1">
    <citation type="submission" date="2022-06" db="EMBL/GenBank/DDBJ databases">
        <authorList>
            <person name="Dietemann V."/>
            <person name="Ory F."/>
            <person name="Dainat B."/>
            <person name="Oberhansli S."/>
        </authorList>
    </citation>
    <scope>NUCLEOTIDE SEQUENCE</scope>
    <source>
        <strain evidence="7">Ena-SAMPLE-TAB-26-04-2022-14:26:32:270-5432</strain>
    </source>
</reference>
<evidence type="ECO:0000256" key="4">
    <source>
        <dbReference type="ARBA" id="ARBA00022989"/>
    </source>
</evidence>
<feature type="transmembrane region" description="Helical" evidence="6">
    <location>
        <begin position="475"/>
        <end position="494"/>
    </location>
</feature>
<feature type="transmembrane region" description="Helical" evidence="6">
    <location>
        <begin position="242"/>
        <end position="269"/>
    </location>
</feature>
<comment type="caution">
    <text evidence="7">The sequence shown here is derived from an EMBL/GenBank/DDBJ whole genome shotgun (WGS) entry which is preliminary data.</text>
</comment>
<evidence type="ECO:0000256" key="5">
    <source>
        <dbReference type="ARBA" id="ARBA00023136"/>
    </source>
</evidence>
<proteinExistence type="predicted"/>
<keyword evidence="8" id="KW-1185">Reference proteome</keyword>
<feature type="transmembrane region" description="Helical" evidence="6">
    <location>
        <begin position="164"/>
        <end position="184"/>
    </location>
</feature>
<evidence type="ECO:0000256" key="3">
    <source>
        <dbReference type="ARBA" id="ARBA00022692"/>
    </source>
</evidence>
<evidence type="ECO:0000313" key="7">
    <source>
        <dbReference type="EMBL" id="CAH8244807.1"/>
    </source>
</evidence>
<dbReference type="EMBL" id="CALYLO010000002">
    <property type="protein sequence ID" value="CAH8244807.1"/>
    <property type="molecule type" value="Genomic_DNA"/>
</dbReference>
<comment type="subcellular location">
    <subcellularLocation>
        <location evidence="1">Cell membrane</location>
        <topology evidence="1">Multi-pass membrane protein</topology>
    </subcellularLocation>
</comment>
<keyword evidence="3 6" id="KW-0812">Transmembrane</keyword>